<dbReference type="eggNOG" id="COG1970">
    <property type="taxonomic scope" value="Bacteria"/>
</dbReference>
<dbReference type="Gene3D" id="1.10.1200.120">
    <property type="entry name" value="Large-conductance mechanosensitive channel, MscL, domain 1"/>
    <property type="match status" value="1"/>
</dbReference>
<dbReference type="Proteomes" id="UP000028780">
    <property type="component" value="Chromosome"/>
</dbReference>
<dbReference type="GO" id="GO:0005886">
    <property type="term" value="C:plasma membrane"/>
    <property type="evidence" value="ECO:0007669"/>
    <property type="project" value="UniProtKB-SubCell"/>
</dbReference>
<organism evidence="12 14">
    <name type="scientific">Corynebacterium imitans</name>
    <dbReference type="NCBI Taxonomy" id="156978"/>
    <lineage>
        <taxon>Bacteria</taxon>
        <taxon>Bacillati</taxon>
        <taxon>Actinomycetota</taxon>
        <taxon>Actinomycetes</taxon>
        <taxon>Mycobacteriales</taxon>
        <taxon>Corynebacteriaceae</taxon>
        <taxon>Corynebacterium</taxon>
    </lineage>
</organism>
<proteinExistence type="inferred from homology"/>
<feature type="transmembrane region" description="Helical" evidence="10">
    <location>
        <begin position="70"/>
        <end position="93"/>
    </location>
</feature>
<feature type="transmembrane region" description="Helical" evidence="10">
    <location>
        <begin position="12"/>
        <end position="34"/>
    </location>
</feature>
<evidence type="ECO:0000256" key="11">
    <source>
        <dbReference type="SAM" id="MobiDB-lite"/>
    </source>
</evidence>
<evidence type="ECO:0000256" key="6">
    <source>
        <dbReference type="ARBA" id="ARBA00022989"/>
    </source>
</evidence>
<dbReference type="AlphaFoldDB" id="A0A076NF93"/>
<evidence type="ECO:0000256" key="8">
    <source>
        <dbReference type="ARBA" id="ARBA00023136"/>
    </source>
</evidence>
<keyword evidence="6 10" id="KW-1133">Transmembrane helix</keyword>
<keyword evidence="9 10" id="KW-0407">Ion channel</keyword>
<dbReference type="HAMAP" id="MF_00115">
    <property type="entry name" value="MscL"/>
    <property type="match status" value="1"/>
</dbReference>
<evidence type="ECO:0000256" key="3">
    <source>
        <dbReference type="ARBA" id="ARBA00022448"/>
    </source>
</evidence>
<evidence type="ECO:0000313" key="14">
    <source>
        <dbReference type="Proteomes" id="UP000028780"/>
    </source>
</evidence>
<evidence type="ECO:0000313" key="15">
    <source>
        <dbReference type="Proteomes" id="UP000215374"/>
    </source>
</evidence>
<comment type="similarity">
    <text evidence="2 10">Belongs to the MscL family.</text>
</comment>
<evidence type="ECO:0000256" key="9">
    <source>
        <dbReference type="ARBA" id="ARBA00023303"/>
    </source>
</evidence>
<protein>
    <recommendedName>
        <fullName evidence="10">Large-conductance mechanosensitive channel</fullName>
    </recommendedName>
</protein>
<dbReference type="InterPro" id="IPR037673">
    <property type="entry name" value="MSC/AndL"/>
</dbReference>
<dbReference type="InterPro" id="IPR019823">
    <property type="entry name" value="Mechanosensitive_channel_CS"/>
</dbReference>
<dbReference type="NCBIfam" id="TIGR00220">
    <property type="entry name" value="mscL"/>
    <property type="match status" value="1"/>
</dbReference>
<dbReference type="KEGG" id="cii:CIMIT_03555"/>
<dbReference type="PRINTS" id="PR01264">
    <property type="entry name" value="MECHCHANNEL"/>
</dbReference>
<evidence type="ECO:0000313" key="13">
    <source>
        <dbReference type="EMBL" id="SNV62868.1"/>
    </source>
</evidence>
<keyword evidence="4 10" id="KW-1003">Cell membrane</keyword>
<gene>
    <name evidence="10 13" type="primary">mscL</name>
    <name evidence="12" type="ORF">CIMIT_03555</name>
    <name evidence="13" type="ORF">SAMEA4535761_00776</name>
</gene>
<dbReference type="InterPro" id="IPR001185">
    <property type="entry name" value="MS_channel"/>
</dbReference>
<feature type="region of interest" description="Disordered" evidence="11">
    <location>
        <begin position="126"/>
        <end position="151"/>
    </location>
</feature>
<dbReference type="PANTHER" id="PTHR30266:SF2">
    <property type="entry name" value="LARGE-CONDUCTANCE MECHANOSENSITIVE CHANNEL"/>
    <property type="match status" value="1"/>
</dbReference>
<dbReference type="Pfam" id="PF01741">
    <property type="entry name" value="MscL"/>
    <property type="match status" value="1"/>
</dbReference>
<evidence type="ECO:0000256" key="4">
    <source>
        <dbReference type="ARBA" id="ARBA00022475"/>
    </source>
</evidence>
<evidence type="ECO:0000256" key="7">
    <source>
        <dbReference type="ARBA" id="ARBA00023065"/>
    </source>
</evidence>
<dbReference type="GO" id="GO:0008381">
    <property type="term" value="F:mechanosensitive monoatomic ion channel activity"/>
    <property type="evidence" value="ECO:0007669"/>
    <property type="project" value="UniProtKB-UniRule"/>
</dbReference>
<dbReference type="OrthoDB" id="9810350at2"/>
<comment type="subunit">
    <text evidence="10">Homopentamer.</text>
</comment>
<reference evidence="12 14" key="1">
    <citation type="submission" date="2014-08" db="EMBL/GenBank/DDBJ databases">
        <title>Complete genome sequence of Corynebacterium imitans DSM 44264, isolated from a five-month-old boy with suspected pharyngeal diphtheria.</title>
        <authorList>
            <person name="Mollmann S."/>
            <person name="Albersmeier A."/>
            <person name="Ruckert C."/>
            <person name="Tauch A."/>
        </authorList>
    </citation>
    <scope>NUCLEOTIDE SEQUENCE [LARGE SCALE GENOMIC DNA]</scope>
    <source>
        <strain evidence="12 14">DSM 44264</strain>
    </source>
</reference>
<dbReference type="RefSeq" id="WP_038589225.1">
    <property type="nucleotide sequence ID" value="NZ_CP009211.1"/>
</dbReference>
<dbReference type="InterPro" id="IPR036019">
    <property type="entry name" value="MscL_channel"/>
</dbReference>
<dbReference type="STRING" id="156978.CIMIT_03555"/>
<reference evidence="13 15" key="2">
    <citation type="submission" date="2017-06" db="EMBL/GenBank/DDBJ databases">
        <authorList>
            <consortium name="Pathogen Informatics"/>
        </authorList>
    </citation>
    <scope>NUCLEOTIDE SEQUENCE [LARGE SCALE GENOMIC DNA]</scope>
    <source>
        <strain evidence="13 15">NCTC13015</strain>
    </source>
</reference>
<keyword evidence="7 10" id="KW-0406">Ion transport</keyword>
<evidence type="ECO:0000256" key="5">
    <source>
        <dbReference type="ARBA" id="ARBA00022692"/>
    </source>
</evidence>
<keyword evidence="8 10" id="KW-0472">Membrane</keyword>
<sequence length="151" mass="16138">MLKGFRDFILRGNVIDLAVGVVIGAAFTAVVTAFSDAIITPLLNIFGDAEVGEGWKIPVIPGRPETALDLGMLVSAIINFLLIAAVVYFFIVAPMNKLDEMQKRHRGISEDTPAPTETELLTEIRDMLAGQTPQQAGSSTPPATGESPETK</sequence>
<evidence type="ECO:0000256" key="10">
    <source>
        <dbReference type="HAMAP-Rule" id="MF_00115"/>
    </source>
</evidence>
<keyword evidence="3 10" id="KW-0813">Transport</keyword>
<dbReference type="EMBL" id="CP009211">
    <property type="protein sequence ID" value="AIJ33104.1"/>
    <property type="molecule type" value="Genomic_DNA"/>
</dbReference>
<dbReference type="PROSITE" id="PS01327">
    <property type="entry name" value="MSCL"/>
    <property type="match status" value="1"/>
</dbReference>
<keyword evidence="5 10" id="KW-0812">Transmembrane</keyword>
<dbReference type="PANTHER" id="PTHR30266">
    <property type="entry name" value="MECHANOSENSITIVE CHANNEL MSCL"/>
    <property type="match status" value="1"/>
</dbReference>
<accession>A0A076NF93</accession>
<dbReference type="HOGENOM" id="CLU_095787_1_0_11"/>
<dbReference type="EMBL" id="LT906467">
    <property type="protein sequence ID" value="SNV62868.1"/>
    <property type="molecule type" value="Genomic_DNA"/>
</dbReference>
<evidence type="ECO:0000256" key="1">
    <source>
        <dbReference type="ARBA" id="ARBA00004651"/>
    </source>
</evidence>
<feature type="compositionally biased region" description="Polar residues" evidence="11">
    <location>
        <begin position="131"/>
        <end position="142"/>
    </location>
</feature>
<evidence type="ECO:0000313" key="12">
    <source>
        <dbReference type="EMBL" id="AIJ33104.1"/>
    </source>
</evidence>
<evidence type="ECO:0000256" key="2">
    <source>
        <dbReference type="ARBA" id="ARBA00007254"/>
    </source>
</evidence>
<dbReference type="Proteomes" id="UP000215374">
    <property type="component" value="Chromosome 1"/>
</dbReference>
<keyword evidence="14" id="KW-1185">Reference proteome</keyword>
<comment type="subcellular location">
    <subcellularLocation>
        <location evidence="1 10">Cell membrane</location>
        <topology evidence="1 10">Multi-pass membrane protein</topology>
    </subcellularLocation>
</comment>
<dbReference type="SUPFAM" id="SSF81330">
    <property type="entry name" value="Gated mechanosensitive channel"/>
    <property type="match status" value="1"/>
</dbReference>
<comment type="function">
    <text evidence="10">Channel that opens in response to stretch forces in the membrane lipid bilayer. May participate in the regulation of osmotic pressure changes within the cell.</text>
</comment>
<name>A0A076NF93_9CORY</name>